<dbReference type="InterPro" id="IPR013087">
    <property type="entry name" value="Znf_C2H2_type"/>
</dbReference>
<dbReference type="PANTHER" id="PTHR24379">
    <property type="entry name" value="KRAB AND ZINC FINGER DOMAIN-CONTAINING"/>
    <property type="match status" value="1"/>
</dbReference>
<evidence type="ECO:0000256" key="3">
    <source>
        <dbReference type="ARBA" id="ARBA00022771"/>
    </source>
</evidence>
<dbReference type="EMBL" id="CP017817">
    <property type="protein sequence ID" value="APA08664.1"/>
    <property type="molecule type" value="Genomic_DNA"/>
</dbReference>
<protein>
    <recommendedName>
        <fullName evidence="7">C2H2-type domain-containing protein</fullName>
    </recommendedName>
</protein>
<evidence type="ECO:0000256" key="2">
    <source>
        <dbReference type="ARBA" id="ARBA00022737"/>
    </source>
</evidence>
<accession>A0A1D9Q142</accession>
<dbReference type="VEuPathDB" id="FungiDB:sscle_04g034340"/>
<evidence type="ECO:0000313" key="9">
    <source>
        <dbReference type="Proteomes" id="UP000177798"/>
    </source>
</evidence>
<dbReference type="GO" id="GO:0008270">
    <property type="term" value="F:zinc ion binding"/>
    <property type="evidence" value="ECO:0007669"/>
    <property type="project" value="UniProtKB-KW"/>
</dbReference>
<dbReference type="Gene3D" id="3.30.160.60">
    <property type="entry name" value="Classic Zinc Finger"/>
    <property type="match status" value="1"/>
</dbReference>
<feature type="domain" description="C2H2-type" evidence="7">
    <location>
        <begin position="845"/>
        <end position="873"/>
    </location>
</feature>
<gene>
    <name evidence="8" type="ORF">sscle_04g034340</name>
</gene>
<evidence type="ECO:0000313" key="8">
    <source>
        <dbReference type="EMBL" id="APA08664.1"/>
    </source>
</evidence>
<keyword evidence="2" id="KW-0677">Repeat</keyword>
<name>A0A1D9Q142_SCLS1</name>
<feature type="compositionally biased region" description="Basic and acidic residues" evidence="6">
    <location>
        <begin position="130"/>
        <end position="150"/>
    </location>
</feature>
<evidence type="ECO:0000256" key="4">
    <source>
        <dbReference type="ARBA" id="ARBA00022833"/>
    </source>
</evidence>
<evidence type="ECO:0000256" key="5">
    <source>
        <dbReference type="PROSITE-ProRule" id="PRU00042"/>
    </source>
</evidence>
<organism evidence="8 9">
    <name type="scientific">Sclerotinia sclerotiorum (strain ATCC 18683 / 1980 / Ss-1)</name>
    <name type="common">White mold</name>
    <name type="synonym">Whetzelinia sclerotiorum</name>
    <dbReference type="NCBI Taxonomy" id="665079"/>
    <lineage>
        <taxon>Eukaryota</taxon>
        <taxon>Fungi</taxon>
        <taxon>Dikarya</taxon>
        <taxon>Ascomycota</taxon>
        <taxon>Pezizomycotina</taxon>
        <taxon>Leotiomycetes</taxon>
        <taxon>Helotiales</taxon>
        <taxon>Sclerotiniaceae</taxon>
        <taxon>Sclerotinia</taxon>
    </lineage>
</organism>
<sequence>MATFRWQMKDDIALLAWIDFCKQEKVEPSEGILNFMVLFHGVPSRDAVKEHLRVLWKRYNDQSDDSDQAMKLVGVLSKGSAYMTKLPGGMHEGIRILVDQHTSNATSLLITKVMKDIQTQKTATGQSKAHPLEEEGKRGVKRGKQVEKADQSPPPSKKARSSTAESSTKAIEEIAANRVEKSRSSVGKPATTSTKTKDGAARSNGKETIRTKPDAFSTDLGNQNTNENIWLKHLRALENKYNREIAQMQELWQAEAEKLSMREAEAQMTIRDLRAELKHLDEARKARQDEGRKTQEEDANVSRETRQFEDLEEICRLAKENREMHKFATFADMNSSGSLHLGHDTADDAMDQIQFGLSSISYHCSTTGLLFPRVFAISGDLRNLTLSAFSSDIETTIGRNDVQTILKKFDAHTCIRVLVLAALRDWVFMSRFPNLASSNPHILSSYRHIISSLDGKDKLYRLDMAAHRTIVEGKRFKEKSIHRRAMDLADRFSNAVAPLFAATLDSVGDGLFHTWGEHTEFCKDRRAHLQEIFQAALTLKADSVVTKYRYEFALYLVGITFVGDTSDLKESEKPKNGDNWILASFHVYDPIIVGNTNETTLVQTENFVKASGKIAEAKYSKVLLLPKRQSEAASSRTIEIAENSSLKHKTAGQSNIEPEAGAQQIPEATDRTGGSVKANKVAGSKDNSRYDPGGSPPLPTCGECGKEFPVAALLRRHEKNRSCTECGECGRRFSRASALRKHQKAEHSEYRASRIGEQIIEQAHTQPQVSATVDRESGRYHEEILAPVARNFSPTHQRTDHNPGNQLVEVQQASSAIAPQDRPAKFCRNELEQRIVESETVHAEARCELCGKLFSNRDSLRHHNKNSRVTVKSVLYGKRRYKKTPRNEAEDSDADDILSPSEITKTARAQRRRYTRSSDRAEARMTNSQESPVRRGARRSKTPVIEE</sequence>
<feature type="region of interest" description="Disordered" evidence="6">
    <location>
        <begin position="644"/>
        <end position="701"/>
    </location>
</feature>
<evidence type="ECO:0000256" key="6">
    <source>
        <dbReference type="SAM" id="MobiDB-lite"/>
    </source>
</evidence>
<reference evidence="9" key="1">
    <citation type="journal article" date="2017" name="Genome Biol. Evol.">
        <title>The complete genome sequence of the phytopathogenic fungus Sclerotinia sclerotiorum reveals insights into the genome architecture of broad host range pathogens.</title>
        <authorList>
            <person name="Derbyshire M."/>
            <person name="Denton-Giles M."/>
            <person name="Hegedus D."/>
            <person name="Seifbarghy S."/>
            <person name="Rollins J."/>
            <person name="van Kan J."/>
            <person name="Seidl M.F."/>
            <person name="Faino L."/>
            <person name="Mbengue M."/>
            <person name="Navaud O."/>
            <person name="Raffaele S."/>
            <person name="Hammond-Kosack K."/>
            <person name="Heard S."/>
            <person name="Oliver R."/>
        </authorList>
    </citation>
    <scope>NUCLEOTIDE SEQUENCE [LARGE SCALE GENOMIC DNA]</scope>
    <source>
        <strain evidence="9">ATCC 18683 / 1980 / Ss-1</strain>
    </source>
</reference>
<dbReference type="PANTHER" id="PTHR24379:SF121">
    <property type="entry name" value="C2H2-TYPE DOMAIN-CONTAINING PROTEIN"/>
    <property type="match status" value="1"/>
</dbReference>
<dbReference type="SMART" id="SM00355">
    <property type="entry name" value="ZnF_C2H2"/>
    <property type="match status" value="3"/>
</dbReference>
<evidence type="ECO:0000256" key="1">
    <source>
        <dbReference type="ARBA" id="ARBA00022723"/>
    </source>
</evidence>
<dbReference type="PROSITE" id="PS50157">
    <property type="entry name" value="ZINC_FINGER_C2H2_2"/>
    <property type="match status" value="2"/>
</dbReference>
<feature type="region of interest" description="Disordered" evidence="6">
    <location>
        <begin position="880"/>
        <end position="947"/>
    </location>
</feature>
<feature type="region of interest" description="Disordered" evidence="6">
    <location>
        <begin position="121"/>
        <end position="223"/>
    </location>
</feature>
<feature type="region of interest" description="Disordered" evidence="6">
    <location>
        <begin position="284"/>
        <end position="305"/>
    </location>
</feature>
<dbReference type="Proteomes" id="UP000177798">
    <property type="component" value="Chromosome 4"/>
</dbReference>
<keyword evidence="3 5" id="KW-0863">Zinc-finger</keyword>
<dbReference type="Pfam" id="PF00096">
    <property type="entry name" value="zf-C2H2"/>
    <property type="match status" value="1"/>
</dbReference>
<feature type="compositionally biased region" description="Basic and acidic residues" evidence="6">
    <location>
        <begin position="195"/>
        <end position="213"/>
    </location>
</feature>
<dbReference type="AlphaFoldDB" id="A0A1D9Q142"/>
<keyword evidence="4" id="KW-0862">Zinc</keyword>
<dbReference type="SUPFAM" id="SSF57667">
    <property type="entry name" value="beta-beta-alpha zinc fingers"/>
    <property type="match status" value="1"/>
</dbReference>
<dbReference type="OrthoDB" id="303107at2759"/>
<dbReference type="PROSITE" id="PS00028">
    <property type="entry name" value="ZINC_FINGER_C2H2_1"/>
    <property type="match status" value="1"/>
</dbReference>
<keyword evidence="1" id="KW-0479">Metal-binding</keyword>
<proteinExistence type="predicted"/>
<dbReference type="InterPro" id="IPR036236">
    <property type="entry name" value="Znf_C2H2_sf"/>
</dbReference>
<evidence type="ECO:0000259" key="7">
    <source>
        <dbReference type="PROSITE" id="PS50157"/>
    </source>
</evidence>
<feature type="domain" description="C2H2-type" evidence="7">
    <location>
        <begin position="724"/>
        <end position="752"/>
    </location>
</feature>